<accession>A0ABT1XMA2</accession>
<gene>
    <name evidence="1" type="ORF">NSO95_00315</name>
</gene>
<dbReference type="EMBL" id="JANKHH010000001">
    <property type="protein sequence ID" value="MCR2832372.1"/>
    <property type="molecule type" value="Genomic_DNA"/>
</dbReference>
<sequence>MNFLKSDLMRNFTIGFVAGALFLFAQSGADLFDSAIPEAQAQTAE</sequence>
<proteinExistence type="predicted"/>
<organism evidence="1 2">
    <name type="scientific">Parerythrobacter lacustris</name>
    <dbReference type="NCBI Taxonomy" id="2969984"/>
    <lineage>
        <taxon>Bacteria</taxon>
        <taxon>Pseudomonadati</taxon>
        <taxon>Pseudomonadota</taxon>
        <taxon>Alphaproteobacteria</taxon>
        <taxon>Sphingomonadales</taxon>
        <taxon>Erythrobacteraceae</taxon>
        <taxon>Parerythrobacter</taxon>
    </lineage>
</organism>
<reference evidence="1 2" key="1">
    <citation type="submission" date="2022-08" db="EMBL/GenBank/DDBJ databases">
        <title>Polyphasic taxonomy analysis of Qipengyuania sp.RS5-5.</title>
        <authorList>
            <person name="Xamxidin M."/>
            <person name="Wu M."/>
        </authorList>
    </citation>
    <scope>NUCLEOTIDE SEQUENCE [LARGE SCALE GENOMIC DNA]</scope>
    <source>
        <strain evidence="1 2">RS5-5</strain>
    </source>
</reference>
<protein>
    <recommendedName>
        <fullName evidence="3">Cytochrome c family protein</fullName>
    </recommendedName>
</protein>
<evidence type="ECO:0000313" key="2">
    <source>
        <dbReference type="Proteomes" id="UP001206067"/>
    </source>
</evidence>
<dbReference type="RefSeq" id="WP_257594137.1">
    <property type="nucleotide sequence ID" value="NZ_JANKHH010000001.1"/>
</dbReference>
<name>A0ABT1XMA2_9SPHN</name>
<dbReference type="Proteomes" id="UP001206067">
    <property type="component" value="Unassembled WGS sequence"/>
</dbReference>
<keyword evidence="2" id="KW-1185">Reference proteome</keyword>
<evidence type="ECO:0008006" key="3">
    <source>
        <dbReference type="Google" id="ProtNLM"/>
    </source>
</evidence>
<comment type="caution">
    <text evidence="1">The sequence shown here is derived from an EMBL/GenBank/DDBJ whole genome shotgun (WGS) entry which is preliminary data.</text>
</comment>
<evidence type="ECO:0000313" key="1">
    <source>
        <dbReference type="EMBL" id="MCR2832372.1"/>
    </source>
</evidence>